<keyword evidence="2" id="KW-0186">Copper</keyword>
<dbReference type="InterPro" id="IPR038390">
    <property type="entry name" value="Metal_Tscrpt_repr_sf"/>
</dbReference>
<organism evidence="3 4">
    <name type="scientific">Actinomadura namibiensis</name>
    <dbReference type="NCBI Taxonomy" id="182080"/>
    <lineage>
        <taxon>Bacteria</taxon>
        <taxon>Bacillati</taxon>
        <taxon>Actinomycetota</taxon>
        <taxon>Actinomycetes</taxon>
        <taxon>Streptosporangiales</taxon>
        <taxon>Thermomonosporaceae</taxon>
        <taxon>Actinomadura</taxon>
    </lineage>
</organism>
<evidence type="ECO:0000256" key="2">
    <source>
        <dbReference type="ARBA" id="ARBA00023008"/>
    </source>
</evidence>
<name>A0A7W3QS58_ACTNM</name>
<dbReference type="CDD" id="cd10148">
    <property type="entry name" value="CsoR-like_DUF156"/>
    <property type="match status" value="1"/>
</dbReference>
<dbReference type="AlphaFoldDB" id="A0A7W3QS58"/>
<dbReference type="PANTHER" id="PTHR33677:SF3">
    <property type="entry name" value="COPPER-SENSING TRANSCRIPTIONAL REPRESSOR RICR"/>
    <property type="match status" value="1"/>
</dbReference>
<dbReference type="InterPro" id="IPR003735">
    <property type="entry name" value="Metal_Tscrpt_repr"/>
</dbReference>
<evidence type="ECO:0000256" key="1">
    <source>
        <dbReference type="ARBA" id="ARBA00005428"/>
    </source>
</evidence>
<dbReference type="Proteomes" id="UP000572680">
    <property type="component" value="Unassembled WGS sequence"/>
</dbReference>
<comment type="similarity">
    <text evidence="1">Belongs to the CsoR family.</text>
</comment>
<dbReference type="GO" id="GO:0046872">
    <property type="term" value="F:metal ion binding"/>
    <property type="evidence" value="ECO:0007669"/>
    <property type="project" value="InterPro"/>
</dbReference>
<accession>A0A7W3QS58</accession>
<gene>
    <name evidence="3" type="ORF">HNR61_009079</name>
</gene>
<keyword evidence="3" id="KW-0238">DNA-binding</keyword>
<protein>
    <submittedName>
        <fullName evidence="3">DNA-binding FrmR family transcriptional regulator</fullName>
    </submittedName>
</protein>
<comment type="caution">
    <text evidence="3">The sequence shown here is derived from an EMBL/GenBank/DDBJ whole genome shotgun (WGS) entry which is preliminary data.</text>
</comment>
<evidence type="ECO:0000313" key="3">
    <source>
        <dbReference type="EMBL" id="MBA8957386.1"/>
    </source>
</evidence>
<reference evidence="3 4" key="1">
    <citation type="submission" date="2020-08" db="EMBL/GenBank/DDBJ databases">
        <title>Genomic Encyclopedia of Type Strains, Phase IV (KMG-IV): sequencing the most valuable type-strain genomes for metagenomic binning, comparative biology and taxonomic classification.</title>
        <authorList>
            <person name="Goeker M."/>
        </authorList>
    </citation>
    <scope>NUCLEOTIDE SEQUENCE [LARGE SCALE GENOMIC DNA]</scope>
    <source>
        <strain evidence="3 4">DSM 44197</strain>
    </source>
</reference>
<keyword evidence="4" id="KW-1185">Reference proteome</keyword>
<evidence type="ECO:0000313" key="4">
    <source>
        <dbReference type="Proteomes" id="UP000572680"/>
    </source>
</evidence>
<proteinExistence type="inferred from homology"/>
<dbReference type="GO" id="GO:0045892">
    <property type="term" value="P:negative regulation of DNA-templated transcription"/>
    <property type="evidence" value="ECO:0007669"/>
    <property type="project" value="UniProtKB-ARBA"/>
</dbReference>
<dbReference type="Pfam" id="PF02583">
    <property type="entry name" value="Trns_repr_metal"/>
    <property type="match status" value="1"/>
</dbReference>
<dbReference type="PANTHER" id="PTHR33677">
    <property type="entry name" value="TRANSCRIPTIONAL REPRESSOR FRMR-RELATED"/>
    <property type="match status" value="1"/>
</dbReference>
<dbReference type="EMBL" id="JACJIA010000023">
    <property type="protein sequence ID" value="MBA8957386.1"/>
    <property type="molecule type" value="Genomic_DNA"/>
</dbReference>
<dbReference type="GO" id="GO:0003677">
    <property type="term" value="F:DNA binding"/>
    <property type="evidence" value="ECO:0007669"/>
    <property type="project" value="UniProtKB-KW"/>
</dbReference>
<sequence length="50" mass="5683">MEREKQSPSRGYSATKEQLGGRLRRIEGQVRGVGAMVEDDRYCIDVLTQI</sequence>
<dbReference type="Gene3D" id="1.20.58.1000">
    <property type="entry name" value="Metal-sensitive repressor, helix protomer"/>
    <property type="match status" value="1"/>
</dbReference>